<dbReference type="Gene3D" id="3.40.140.10">
    <property type="entry name" value="Cytidine Deaminase, domain 2"/>
    <property type="match status" value="1"/>
</dbReference>
<accession>A0A1F7GNL4</accession>
<dbReference type="AlphaFoldDB" id="A0A1F7GNL4"/>
<dbReference type="EMBL" id="MFZI01000040">
    <property type="protein sequence ID" value="OGK20092.1"/>
    <property type="molecule type" value="Genomic_DNA"/>
</dbReference>
<proteinExistence type="predicted"/>
<comment type="caution">
    <text evidence="1">The sequence shown here is derived from an EMBL/GenBank/DDBJ whole genome shotgun (WGS) entry which is preliminary data.</text>
</comment>
<name>A0A1F7GNL4_9BACT</name>
<organism evidence="1 2">
    <name type="scientific">Candidatus Roizmanbacteria bacterium RIFCSPHIGHO2_01_FULL_39_8</name>
    <dbReference type="NCBI Taxonomy" id="1802033"/>
    <lineage>
        <taxon>Bacteria</taxon>
        <taxon>Candidatus Roizmaniibacteriota</taxon>
    </lineage>
</organism>
<evidence type="ECO:0000313" key="2">
    <source>
        <dbReference type="Proteomes" id="UP000177026"/>
    </source>
</evidence>
<dbReference type="Proteomes" id="UP000177026">
    <property type="component" value="Unassembled WGS sequence"/>
</dbReference>
<evidence type="ECO:0000313" key="1">
    <source>
        <dbReference type="EMBL" id="OGK20092.1"/>
    </source>
</evidence>
<reference evidence="1 2" key="1">
    <citation type="journal article" date="2016" name="Nat. Commun.">
        <title>Thousands of microbial genomes shed light on interconnected biogeochemical processes in an aquifer system.</title>
        <authorList>
            <person name="Anantharaman K."/>
            <person name="Brown C.T."/>
            <person name="Hug L.A."/>
            <person name="Sharon I."/>
            <person name="Castelle C.J."/>
            <person name="Probst A.J."/>
            <person name="Thomas B.C."/>
            <person name="Singh A."/>
            <person name="Wilkins M.J."/>
            <person name="Karaoz U."/>
            <person name="Brodie E.L."/>
            <person name="Williams K.H."/>
            <person name="Hubbard S.S."/>
            <person name="Banfield J.F."/>
        </authorList>
    </citation>
    <scope>NUCLEOTIDE SEQUENCE [LARGE SCALE GENOMIC DNA]</scope>
</reference>
<protein>
    <recommendedName>
        <fullName evidence="3">CMP/dCMP-type deaminase domain-containing protein</fullName>
    </recommendedName>
</protein>
<dbReference type="SUPFAM" id="SSF53927">
    <property type="entry name" value="Cytidine deaminase-like"/>
    <property type="match status" value="1"/>
</dbReference>
<dbReference type="InterPro" id="IPR016193">
    <property type="entry name" value="Cytidine_deaminase-like"/>
</dbReference>
<sequence>MEAIEISRARIFGAWSLVTLSQALHNLSLRLNPIIYESPKATLLGGDSVTNHLRESKSYLHEMRQQSEPNSTQEYLSYACEEGLRALGDGTYGIGACVVYRVNGIEYVLGGRNRMRTLANTHYHAEEDAIDVLEDISNFHKHIAHARPSEEKMMKNITRRRLRDSIIMVRPAPHHFEEKIMITSLESCPGCMRRAISHRFDTYIVGADDPPSGSMFEGRLGRLPAIWPNIFLAQKANLVLADYSGDPLKERIAVHNKKGELIYEYDLNTAVDSKFEQVIRGTFDLNRELIDEVLAEVGLSDTTNFPDNIDMIISERMSSGGVYIAPRYKT</sequence>
<gene>
    <name evidence="1" type="ORF">A2866_01025</name>
</gene>
<evidence type="ECO:0008006" key="3">
    <source>
        <dbReference type="Google" id="ProtNLM"/>
    </source>
</evidence>
<dbReference type="GO" id="GO:0003824">
    <property type="term" value="F:catalytic activity"/>
    <property type="evidence" value="ECO:0007669"/>
    <property type="project" value="InterPro"/>
</dbReference>